<sequence>MDTVDPEVAAICTNLVVVGKVFEVALFCSRGILLALTVRI</sequence>
<protein>
    <submittedName>
        <fullName evidence="1">Uncharacterized protein</fullName>
    </submittedName>
</protein>
<reference evidence="1" key="1">
    <citation type="submission" date="2010-04" db="EMBL/GenBank/DDBJ databases">
        <authorList>
            <person name="Reid K.E."/>
            <person name="Liao N."/>
            <person name="Chan S."/>
            <person name="Docking R."/>
            <person name="Taylor G."/>
            <person name="Moore R."/>
            <person name="Mayo M."/>
            <person name="Munro S."/>
            <person name="King J."/>
            <person name="Yanchuk A."/>
            <person name="Holt R."/>
            <person name="Jones S."/>
            <person name="Marra M."/>
            <person name="Ritland C.E."/>
            <person name="Ritland K."/>
            <person name="Bohlmann J."/>
        </authorList>
    </citation>
    <scope>NUCLEOTIDE SEQUENCE</scope>
    <source>
        <tissue evidence="1">Bud</tissue>
    </source>
</reference>
<name>D5AAE9_PICSI</name>
<dbReference type="AlphaFoldDB" id="D5AAE9"/>
<proteinExistence type="evidence at transcript level"/>
<accession>D5AAE9</accession>
<organism evidence="1">
    <name type="scientific">Picea sitchensis</name>
    <name type="common">Sitka spruce</name>
    <name type="synonym">Pinus sitchensis</name>
    <dbReference type="NCBI Taxonomy" id="3332"/>
    <lineage>
        <taxon>Eukaryota</taxon>
        <taxon>Viridiplantae</taxon>
        <taxon>Streptophyta</taxon>
        <taxon>Embryophyta</taxon>
        <taxon>Tracheophyta</taxon>
        <taxon>Spermatophyta</taxon>
        <taxon>Pinopsida</taxon>
        <taxon>Pinidae</taxon>
        <taxon>Conifers I</taxon>
        <taxon>Pinales</taxon>
        <taxon>Pinaceae</taxon>
        <taxon>Picea</taxon>
    </lineage>
</organism>
<evidence type="ECO:0000313" key="1">
    <source>
        <dbReference type="EMBL" id="ADE76518.1"/>
    </source>
</evidence>
<dbReference type="EMBL" id="BT123182">
    <property type="protein sequence ID" value="ADE76518.1"/>
    <property type="molecule type" value="mRNA"/>
</dbReference>